<dbReference type="STRING" id="340021.TM5383_03000"/>
<dbReference type="AlphaFoldDB" id="A0A0P1HFW8"/>
<dbReference type="EMBL" id="CYSF01000017">
    <property type="protein sequence ID" value="CUH85762.1"/>
    <property type="molecule type" value="Genomic_DNA"/>
</dbReference>
<evidence type="ECO:0000259" key="2">
    <source>
        <dbReference type="Pfam" id="PF13400"/>
    </source>
</evidence>
<keyword evidence="1" id="KW-1133">Transmembrane helix</keyword>
<feature type="domain" description="Putative Flp pilus-assembly TadG-like N-terminal" evidence="2">
    <location>
        <begin position="33"/>
        <end position="78"/>
    </location>
</feature>
<organism evidence="3 4">
    <name type="scientific">Thalassovita mediterranea</name>
    <dbReference type="NCBI Taxonomy" id="340021"/>
    <lineage>
        <taxon>Bacteria</taxon>
        <taxon>Pseudomonadati</taxon>
        <taxon>Pseudomonadota</taxon>
        <taxon>Alphaproteobacteria</taxon>
        <taxon>Rhodobacterales</taxon>
        <taxon>Roseobacteraceae</taxon>
        <taxon>Thalassovita</taxon>
    </lineage>
</organism>
<proteinExistence type="predicted"/>
<evidence type="ECO:0000256" key="1">
    <source>
        <dbReference type="SAM" id="Phobius"/>
    </source>
</evidence>
<keyword evidence="1" id="KW-0472">Membrane</keyword>
<keyword evidence="1" id="KW-0812">Transmembrane</keyword>
<dbReference type="Proteomes" id="UP000051681">
    <property type="component" value="Unassembled WGS sequence"/>
</dbReference>
<dbReference type="RefSeq" id="WP_076400037.1">
    <property type="nucleotide sequence ID" value="NZ_CYSF01000017.1"/>
</dbReference>
<dbReference type="InterPro" id="IPR036465">
    <property type="entry name" value="vWFA_dom_sf"/>
</dbReference>
<feature type="transmembrane region" description="Helical" evidence="1">
    <location>
        <begin position="34"/>
        <end position="54"/>
    </location>
</feature>
<gene>
    <name evidence="3" type="ORF">TM5383_03000</name>
</gene>
<evidence type="ECO:0000313" key="4">
    <source>
        <dbReference type="Proteomes" id="UP000051681"/>
    </source>
</evidence>
<dbReference type="InterPro" id="IPR028087">
    <property type="entry name" value="Tad_N"/>
</dbReference>
<keyword evidence="4" id="KW-1185">Reference proteome</keyword>
<dbReference type="Gene3D" id="3.40.50.410">
    <property type="entry name" value="von Willebrand factor, type A domain"/>
    <property type="match status" value="1"/>
</dbReference>
<dbReference type="SUPFAM" id="SSF53300">
    <property type="entry name" value="vWA-like"/>
    <property type="match status" value="1"/>
</dbReference>
<sequence length="560" mass="63394">MKRVNRLHMPRRMAQGYTAAARRLDQFGRDESGAVLLFSMFMLMCMLMIGGVGIDLMRFERDRMALQNTLDGAVLAAADLDQTQPARQVVEDYFEKAGVGATLTSVTVDEGIGFRSVSATAESKINTHFMKLFDIDTMIAPAQGQAEERIDGIEISLVLDVSGSMNSNSRLTRLRPAARSFVDTVLDSAQEGNVYISVVPYATQVAVGETLLDQYTVTDEHRYSHCVNFDTPAFSTTTLSPTETLSRTAHFDPWYHRELSEDGEHRFYRVCPTGANLQILPFSNNRTALHNYINGLTARGNTSIDLGMKWGTALLDPSARPVLNNLIDAGEANVAFRGRPHDYSVSNTLKVVVLMTDGRNTNQYFLNDSVKSGYSGVWYNAEANRYSVYNGYYNNRHNYYWPFNNTYQDHPYGNGSYQQCRWEWVYKWGRWRQEQRCNTYQETGTAVNLTHPELWNRTSLVWNRDENYGFDPNRQWKYYDSIRHYHNDTVKDSRTASICAAAKNRGIVVFTVGFEAPERGQTVLRNCASSPGHHFDVDGLAIDDAFASIAASIRKLRLVQ</sequence>
<evidence type="ECO:0000313" key="3">
    <source>
        <dbReference type="EMBL" id="CUH85762.1"/>
    </source>
</evidence>
<dbReference type="Pfam" id="PF13400">
    <property type="entry name" value="Tad"/>
    <property type="match status" value="1"/>
</dbReference>
<name>A0A0P1HFW8_9RHOB</name>
<dbReference type="CDD" id="cd00198">
    <property type="entry name" value="vWFA"/>
    <property type="match status" value="1"/>
</dbReference>
<protein>
    <submittedName>
        <fullName evidence="3">Flp pilus assembly protein TadG</fullName>
    </submittedName>
</protein>
<accession>A0A0P1HFW8</accession>
<reference evidence="3 4" key="1">
    <citation type="submission" date="2015-09" db="EMBL/GenBank/DDBJ databases">
        <authorList>
            <consortium name="Swine Surveillance"/>
        </authorList>
    </citation>
    <scope>NUCLEOTIDE SEQUENCE [LARGE SCALE GENOMIC DNA]</scope>
    <source>
        <strain evidence="3 4">CECT 8383</strain>
    </source>
</reference>